<keyword evidence="3 9" id="KW-0808">Transferase</keyword>
<keyword evidence="4 8" id="KW-0812">Transmembrane</keyword>
<dbReference type="GO" id="GO:0005886">
    <property type="term" value="C:plasma membrane"/>
    <property type="evidence" value="ECO:0007669"/>
    <property type="project" value="UniProtKB-SubCell"/>
</dbReference>
<evidence type="ECO:0000313" key="9">
    <source>
        <dbReference type="EMBL" id="TCS85133.1"/>
    </source>
</evidence>
<evidence type="ECO:0000256" key="6">
    <source>
        <dbReference type="ARBA" id="ARBA00023136"/>
    </source>
</evidence>
<reference evidence="9 10" key="1">
    <citation type="submission" date="2019-03" db="EMBL/GenBank/DDBJ databases">
        <title>Genomic Encyclopedia of Type Strains, Phase IV (KMG-IV): sequencing the most valuable type-strain genomes for metagenomic binning, comparative biology and taxonomic classification.</title>
        <authorList>
            <person name="Goeker M."/>
        </authorList>
    </citation>
    <scope>NUCLEOTIDE SEQUENCE [LARGE SCALE GENOMIC DNA]</scope>
    <source>
        <strain evidence="9 10">DSM 21100</strain>
    </source>
</reference>
<keyword evidence="7" id="KW-0479">Metal-binding</keyword>
<sequence>MIGEVSLISAVILAMAIAWFAIPPIIRVARIKKLYDEPIELRKIHKRRIPSLGGIGIFTSFLITCGLFMSPQAPYANYLLASGVIIFTIGLKDDLVGMDPYKKFAAQILAAFIIAYLADIRITSFYGMLGIYDISKELSYAVSILFIVFTTNAFNLIDGIDGLAGSIGIIVCSTFGIVFYQMGDTGFALIAFALIGAILGFMRFNVSPAKIFMGDSGSYTIGFVIATLAILFVELNKYDLTVNPQPFVKSVPAVALGVLIIPIFDTIRVFFMRIVKGTSPFIADRNHLHHRLIDIGLSHTQATLALSGVNIFFVLLAFQLQYIGTLELVIIVLLLAQSINVALWLYDIRVRKIARKTLDLPEITPFRKAEYENAAERKTFVEELLNN</sequence>
<dbReference type="AlphaFoldDB" id="A0A4R3KM27"/>
<feature type="transmembrane region" description="Helical" evidence="8">
    <location>
        <begin position="75"/>
        <end position="92"/>
    </location>
</feature>
<dbReference type="Pfam" id="PF00953">
    <property type="entry name" value="Glycos_transf_4"/>
    <property type="match status" value="1"/>
</dbReference>
<dbReference type="GO" id="GO:0071555">
    <property type="term" value="P:cell wall organization"/>
    <property type="evidence" value="ECO:0007669"/>
    <property type="project" value="TreeGrafter"/>
</dbReference>
<dbReference type="GO" id="GO:0044038">
    <property type="term" value="P:cell wall macromolecule biosynthetic process"/>
    <property type="evidence" value="ECO:0007669"/>
    <property type="project" value="TreeGrafter"/>
</dbReference>
<dbReference type="InterPro" id="IPR018480">
    <property type="entry name" value="PNAcMuramoyl-5peptid_Trfase_CS"/>
</dbReference>
<evidence type="ECO:0000256" key="1">
    <source>
        <dbReference type="ARBA" id="ARBA00004651"/>
    </source>
</evidence>
<accession>A0A4R3KM27</accession>
<keyword evidence="5 8" id="KW-1133">Transmembrane helix</keyword>
<feature type="transmembrane region" description="Helical" evidence="8">
    <location>
        <begin position="138"/>
        <end position="156"/>
    </location>
</feature>
<feature type="transmembrane region" description="Helical" evidence="8">
    <location>
        <begin position="322"/>
        <end position="346"/>
    </location>
</feature>
<evidence type="ECO:0000256" key="8">
    <source>
        <dbReference type="SAM" id="Phobius"/>
    </source>
</evidence>
<evidence type="ECO:0000256" key="7">
    <source>
        <dbReference type="PIRSR" id="PIRSR600715-1"/>
    </source>
</evidence>
<evidence type="ECO:0000256" key="2">
    <source>
        <dbReference type="ARBA" id="ARBA00022475"/>
    </source>
</evidence>
<dbReference type="PANTHER" id="PTHR22926">
    <property type="entry name" value="PHOSPHO-N-ACETYLMURAMOYL-PENTAPEPTIDE-TRANSFERASE"/>
    <property type="match status" value="1"/>
</dbReference>
<keyword evidence="2" id="KW-1003">Cell membrane</keyword>
<feature type="transmembrane region" description="Helical" evidence="8">
    <location>
        <begin position="292"/>
        <end position="316"/>
    </location>
</feature>
<feature type="transmembrane region" description="Helical" evidence="8">
    <location>
        <begin position="163"/>
        <end position="180"/>
    </location>
</feature>
<feature type="transmembrane region" description="Helical" evidence="8">
    <location>
        <begin position="6"/>
        <end position="28"/>
    </location>
</feature>
<gene>
    <name evidence="9" type="ORF">EDD80_1143</name>
</gene>
<dbReference type="InterPro" id="IPR000715">
    <property type="entry name" value="Glycosyl_transferase_4"/>
</dbReference>
<evidence type="ECO:0000256" key="4">
    <source>
        <dbReference type="ARBA" id="ARBA00022692"/>
    </source>
</evidence>
<feature type="transmembrane region" description="Helical" evidence="8">
    <location>
        <begin position="104"/>
        <end position="126"/>
    </location>
</feature>
<dbReference type="PANTHER" id="PTHR22926:SF3">
    <property type="entry name" value="UNDECAPRENYL-PHOSPHATE ALPHA-N-ACETYLGLUCOSAMINYL 1-PHOSPHATE TRANSFERASE"/>
    <property type="match status" value="1"/>
</dbReference>
<comment type="subcellular location">
    <subcellularLocation>
        <location evidence="1">Cell membrane</location>
        <topology evidence="1">Multi-pass membrane protein</topology>
    </subcellularLocation>
</comment>
<feature type="binding site" evidence="7">
    <location>
        <position position="155"/>
    </location>
    <ligand>
        <name>Mg(2+)</name>
        <dbReference type="ChEBI" id="CHEBI:18420"/>
    </ligand>
</feature>
<feature type="binding site" evidence="7">
    <location>
        <position position="215"/>
    </location>
    <ligand>
        <name>Mg(2+)</name>
        <dbReference type="ChEBI" id="CHEBI:18420"/>
    </ligand>
</feature>
<dbReference type="GO" id="GO:0009103">
    <property type="term" value="P:lipopolysaccharide biosynthetic process"/>
    <property type="evidence" value="ECO:0007669"/>
    <property type="project" value="TreeGrafter"/>
</dbReference>
<dbReference type="CDD" id="cd06853">
    <property type="entry name" value="GT_WecA_like"/>
    <property type="match status" value="1"/>
</dbReference>
<protein>
    <submittedName>
        <fullName evidence="9">UDP-N-acetylmuramyl pentapeptide phosphotransferase/UDP-N-acetylglucosamine-1-phosphate transferase</fullName>
    </submittedName>
</protein>
<evidence type="ECO:0000256" key="5">
    <source>
        <dbReference type="ARBA" id="ARBA00022989"/>
    </source>
</evidence>
<feature type="transmembrane region" description="Helical" evidence="8">
    <location>
        <begin position="253"/>
        <end position="271"/>
    </location>
</feature>
<evidence type="ECO:0000256" key="3">
    <source>
        <dbReference type="ARBA" id="ARBA00022679"/>
    </source>
</evidence>
<dbReference type="EMBL" id="SMAD01000014">
    <property type="protein sequence ID" value="TCS85133.1"/>
    <property type="molecule type" value="Genomic_DNA"/>
</dbReference>
<comment type="caution">
    <text evidence="9">The sequence shown here is derived from an EMBL/GenBank/DDBJ whole genome shotgun (WGS) entry which is preliminary data.</text>
</comment>
<keyword evidence="10" id="KW-1185">Reference proteome</keyword>
<keyword evidence="7" id="KW-0460">Magnesium</keyword>
<evidence type="ECO:0000313" key="10">
    <source>
        <dbReference type="Proteomes" id="UP000295807"/>
    </source>
</evidence>
<name>A0A4R3KM27_9SPHI</name>
<feature type="transmembrane region" description="Helical" evidence="8">
    <location>
        <begin position="216"/>
        <end position="233"/>
    </location>
</feature>
<feature type="transmembrane region" description="Helical" evidence="8">
    <location>
        <begin position="49"/>
        <end position="69"/>
    </location>
</feature>
<dbReference type="GO" id="GO:0016780">
    <property type="term" value="F:phosphotransferase activity, for other substituted phosphate groups"/>
    <property type="evidence" value="ECO:0007669"/>
    <property type="project" value="InterPro"/>
</dbReference>
<dbReference type="GO" id="GO:0046872">
    <property type="term" value="F:metal ion binding"/>
    <property type="evidence" value="ECO:0007669"/>
    <property type="project" value="UniProtKB-KW"/>
</dbReference>
<keyword evidence="6 8" id="KW-0472">Membrane</keyword>
<proteinExistence type="predicted"/>
<feature type="transmembrane region" description="Helical" evidence="8">
    <location>
        <begin position="186"/>
        <end position="204"/>
    </location>
</feature>
<organism evidence="9 10">
    <name type="scientific">Anseongella ginsenosidimutans</name>
    <dbReference type="NCBI Taxonomy" id="496056"/>
    <lineage>
        <taxon>Bacteria</taxon>
        <taxon>Pseudomonadati</taxon>
        <taxon>Bacteroidota</taxon>
        <taxon>Sphingobacteriia</taxon>
        <taxon>Sphingobacteriales</taxon>
        <taxon>Sphingobacteriaceae</taxon>
        <taxon>Anseongella</taxon>
    </lineage>
</organism>
<dbReference type="PROSITE" id="PS01348">
    <property type="entry name" value="MRAY_2"/>
    <property type="match status" value="1"/>
</dbReference>
<dbReference type="Proteomes" id="UP000295807">
    <property type="component" value="Unassembled WGS sequence"/>
</dbReference>
<comment type="cofactor">
    <cofactor evidence="7">
        <name>Mg(2+)</name>
        <dbReference type="ChEBI" id="CHEBI:18420"/>
    </cofactor>
</comment>